<keyword evidence="2" id="KW-1003">Cell membrane</keyword>
<dbReference type="GO" id="GO:0005886">
    <property type="term" value="C:plasma membrane"/>
    <property type="evidence" value="ECO:0007669"/>
    <property type="project" value="UniProtKB-SubCell"/>
</dbReference>
<evidence type="ECO:0000256" key="5">
    <source>
        <dbReference type="ARBA" id="ARBA00023136"/>
    </source>
</evidence>
<dbReference type="Pfam" id="PF03279">
    <property type="entry name" value="Lip_A_acyltrans"/>
    <property type="match status" value="1"/>
</dbReference>
<dbReference type="GO" id="GO:0009247">
    <property type="term" value="P:glycolipid biosynthetic process"/>
    <property type="evidence" value="ECO:0007669"/>
    <property type="project" value="UniProtKB-ARBA"/>
</dbReference>
<organism evidence="7 8">
    <name type="scientific">candidate division TA06 bacterium</name>
    <dbReference type="NCBI Taxonomy" id="2250710"/>
    <lineage>
        <taxon>Bacteria</taxon>
        <taxon>Bacteria division TA06</taxon>
    </lineage>
</organism>
<keyword evidence="6 7" id="KW-0012">Acyltransferase</keyword>
<evidence type="ECO:0000256" key="4">
    <source>
        <dbReference type="ARBA" id="ARBA00022679"/>
    </source>
</evidence>
<proteinExistence type="predicted"/>
<reference evidence="7" key="1">
    <citation type="submission" date="2020-07" db="EMBL/GenBank/DDBJ databases">
        <title>Huge and variable diversity of episymbiotic CPR bacteria and DPANN archaea in groundwater ecosystems.</title>
        <authorList>
            <person name="He C.Y."/>
            <person name="Keren R."/>
            <person name="Whittaker M."/>
            <person name="Farag I.F."/>
            <person name="Doudna J."/>
            <person name="Cate J.H.D."/>
            <person name="Banfield J.F."/>
        </authorList>
    </citation>
    <scope>NUCLEOTIDE SEQUENCE</scope>
    <source>
        <strain evidence="7">NC_groundwater_1520_Pr4_B-0.1um_53_5</strain>
    </source>
</reference>
<dbReference type="PANTHER" id="PTHR30606">
    <property type="entry name" value="LIPID A BIOSYNTHESIS LAUROYL ACYLTRANSFERASE"/>
    <property type="match status" value="1"/>
</dbReference>
<keyword evidence="5" id="KW-0472">Membrane</keyword>
<evidence type="ECO:0000256" key="1">
    <source>
        <dbReference type="ARBA" id="ARBA00004533"/>
    </source>
</evidence>
<comment type="subcellular location">
    <subcellularLocation>
        <location evidence="1">Cell inner membrane</location>
    </subcellularLocation>
</comment>
<dbReference type="AlphaFoldDB" id="A0A933I8G7"/>
<keyword evidence="3" id="KW-0997">Cell inner membrane</keyword>
<evidence type="ECO:0000313" key="7">
    <source>
        <dbReference type="EMBL" id="MBI4726166.1"/>
    </source>
</evidence>
<evidence type="ECO:0000313" key="8">
    <source>
        <dbReference type="Proteomes" id="UP000736328"/>
    </source>
</evidence>
<dbReference type="Proteomes" id="UP000736328">
    <property type="component" value="Unassembled WGS sequence"/>
</dbReference>
<comment type="caution">
    <text evidence="7">The sequence shown here is derived from an EMBL/GenBank/DDBJ whole genome shotgun (WGS) entry which is preliminary data.</text>
</comment>
<dbReference type="CDD" id="cd07984">
    <property type="entry name" value="LPLAT_LABLAT-like"/>
    <property type="match status" value="1"/>
</dbReference>
<dbReference type="EMBL" id="JACQXR010000034">
    <property type="protein sequence ID" value="MBI4726166.1"/>
    <property type="molecule type" value="Genomic_DNA"/>
</dbReference>
<evidence type="ECO:0000256" key="3">
    <source>
        <dbReference type="ARBA" id="ARBA00022519"/>
    </source>
</evidence>
<protein>
    <submittedName>
        <fullName evidence="7">Lysophospholipid acyltransferase family protein</fullName>
    </submittedName>
</protein>
<evidence type="ECO:0000256" key="6">
    <source>
        <dbReference type="ARBA" id="ARBA00023315"/>
    </source>
</evidence>
<dbReference type="GO" id="GO:0016746">
    <property type="term" value="F:acyltransferase activity"/>
    <property type="evidence" value="ECO:0007669"/>
    <property type="project" value="UniProtKB-KW"/>
</dbReference>
<gene>
    <name evidence="7" type="ORF">HY768_02900</name>
</gene>
<dbReference type="InterPro" id="IPR004960">
    <property type="entry name" value="LipA_acyltrans"/>
</dbReference>
<name>A0A933I8G7_UNCT6</name>
<keyword evidence="4" id="KW-0808">Transferase</keyword>
<dbReference type="PIRSF" id="PIRSF026649">
    <property type="entry name" value="MsbB"/>
    <property type="match status" value="1"/>
</dbReference>
<sequence length="295" mass="33484">MKNIGYILQYWLLIFLGWWVNLLPEKTALSVGATLGKMALALRVRRKMALDNLARAFPGNNHAENLRITISLYQNLGKNLVELLRFKKSDCQRIKDKVELRNTEYFDQVVKNGRGGILISGHFGNWEAHAAAIANSGYHFSVVVYPQHNKYVDEALNSLRQSKNVNIIFKKDAVREVLTALRQNHFVAMLSDQDAGQDGVFVDFLGQKASTTRGPAVFALKTGAALITGAIVRQEGGRHIGYLNPPFYADTKNEKQAEILRLTKHFTSQLEQFVISHPDHWYWVHKRWKTKQPAA</sequence>
<accession>A0A933I8G7</accession>
<evidence type="ECO:0000256" key="2">
    <source>
        <dbReference type="ARBA" id="ARBA00022475"/>
    </source>
</evidence>
<dbReference type="PANTHER" id="PTHR30606:SF10">
    <property type="entry name" value="PHOSPHATIDYLINOSITOL MANNOSIDE ACYLTRANSFERASE"/>
    <property type="match status" value="1"/>
</dbReference>